<proteinExistence type="predicted"/>
<feature type="transmembrane region" description="Helical" evidence="1">
    <location>
        <begin position="95"/>
        <end position="120"/>
    </location>
</feature>
<evidence type="ECO:0000256" key="1">
    <source>
        <dbReference type="SAM" id="Phobius"/>
    </source>
</evidence>
<protein>
    <submittedName>
        <fullName evidence="2">Uncharacterized protein</fullName>
    </submittedName>
</protein>
<dbReference type="RefSeq" id="WP_183922763.1">
    <property type="nucleotide sequence ID" value="NZ_JACIGM010000001.1"/>
</dbReference>
<name>A0A7W6RHX4_9HYPH</name>
<keyword evidence="1" id="KW-1133">Transmembrane helix</keyword>
<sequence>MLISPTAKVTLLQINHHRNNPVAPSETFEGLGTASMATAAASCVYHVLGVCMQPAQPPAAQPLFGIGEFLTAIAVFAVAYTMADERYKFRLAVSAIPIHTIFFAATILTGIGLIGLPFWFELSLPIPSFLNNQTIFEAFFAAVVIGLIALWTYVAFISPPKFSRRNASRFAQRVFQVIADGEESELSAVAYELGRSAKPIIEGARKRVLVYDTRRGGIKREKTSTAEIAHDLILLMGDRRLCRLVARRMPWVAAMFFREMDDHRVGIPIEQFAKNVAAELFRETDSAIHHEDDGYRSGLIGYIKPVSSSLFGNSALIDSLSGGGGSPIDPLWLDTRAWSVQSWHTYSKAVLMYLKDSLRRHRSLEMVGTAIHQIGGAYEHACNDLYRVNSMAEEAYGSSIEYRRVGEVVDFITQALQLIDDAGLRGRRLAELDGAYVRHKDLIDVLALIAKELIVNAGAVSTAEFRSWNVQHNSIWSALMRDYETTHARTLFQSRLSRLLWAEIQKMETMPNYVGARILGVCINVMGFRLDHTVHRPRETRALKRAVAGWCRRNFMTLWNEYPDVALACVIGNITFDREKRQLTKTYASSLGRPGTQEHLQLR</sequence>
<dbReference type="Proteomes" id="UP000533641">
    <property type="component" value="Unassembled WGS sequence"/>
</dbReference>
<comment type="caution">
    <text evidence="2">The sequence shown here is derived from an EMBL/GenBank/DDBJ whole genome shotgun (WGS) entry which is preliminary data.</text>
</comment>
<gene>
    <name evidence="2" type="ORF">GGE12_000560</name>
</gene>
<reference evidence="2 3" key="1">
    <citation type="submission" date="2020-08" db="EMBL/GenBank/DDBJ databases">
        <title>Genomic Encyclopedia of Type Strains, Phase IV (KMG-V): Genome sequencing to study the core and pangenomes of soil and plant-associated prokaryotes.</title>
        <authorList>
            <person name="Whitman W."/>
        </authorList>
    </citation>
    <scope>NUCLEOTIDE SEQUENCE [LARGE SCALE GENOMIC DNA]</scope>
    <source>
        <strain evidence="2 3">SEMIA 402</strain>
    </source>
</reference>
<evidence type="ECO:0000313" key="3">
    <source>
        <dbReference type="Proteomes" id="UP000533641"/>
    </source>
</evidence>
<dbReference type="EMBL" id="JACIGM010000001">
    <property type="protein sequence ID" value="MBB4272818.1"/>
    <property type="molecule type" value="Genomic_DNA"/>
</dbReference>
<keyword evidence="1" id="KW-0812">Transmembrane</keyword>
<organism evidence="2 3">
    <name type="scientific">Rhizobium mongolense</name>
    <dbReference type="NCBI Taxonomy" id="57676"/>
    <lineage>
        <taxon>Bacteria</taxon>
        <taxon>Pseudomonadati</taxon>
        <taxon>Pseudomonadota</taxon>
        <taxon>Alphaproteobacteria</taxon>
        <taxon>Hyphomicrobiales</taxon>
        <taxon>Rhizobiaceae</taxon>
        <taxon>Rhizobium/Agrobacterium group</taxon>
        <taxon>Rhizobium</taxon>
    </lineage>
</organism>
<feature type="transmembrane region" description="Helical" evidence="1">
    <location>
        <begin position="63"/>
        <end position="83"/>
    </location>
</feature>
<feature type="transmembrane region" description="Helical" evidence="1">
    <location>
        <begin position="135"/>
        <end position="156"/>
    </location>
</feature>
<dbReference type="AlphaFoldDB" id="A0A7W6RHX4"/>
<evidence type="ECO:0000313" key="2">
    <source>
        <dbReference type="EMBL" id="MBB4272818.1"/>
    </source>
</evidence>
<accession>A0A7W6RHX4</accession>
<keyword evidence="1" id="KW-0472">Membrane</keyword>